<dbReference type="PANTHER" id="PTHR47738:SF1">
    <property type="entry name" value="NITROGEN REGULATORY PROTEIN"/>
    <property type="match status" value="1"/>
</dbReference>
<comment type="caution">
    <text evidence="2">The sequence shown here is derived from an EMBL/GenBank/DDBJ whole genome shotgun (WGS) entry which is preliminary data.</text>
</comment>
<feature type="domain" description="PTS EIIA type-2" evidence="1">
    <location>
        <begin position="4"/>
        <end position="153"/>
    </location>
</feature>
<dbReference type="PROSITE" id="PS51094">
    <property type="entry name" value="PTS_EIIA_TYPE_2"/>
    <property type="match status" value="1"/>
</dbReference>
<keyword evidence="2" id="KW-0813">Transport</keyword>
<reference evidence="3" key="1">
    <citation type="journal article" date="2019" name="Int. J. Syst. Evol. Microbiol.">
        <title>The Global Catalogue of Microorganisms (GCM) 10K type strain sequencing project: providing services to taxonomists for standard genome sequencing and annotation.</title>
        <authorList>
            <consortium name="The Broad Institute Genomics Platform"/>
            <consortium name="The Broad Institute Genome Sequencing Center for Infectious Disease"/>
            <person name="Wu L."/>
            <person name="Ma J."/>
        </authorList>
    </citation>
    <scope>NUCLEOTIDE SEQUENCE [LARGE SCALE GENOMIC DNA]</scope>
    <source>
        <strain evidence="3">CECT 8288</strain>
    </source>
</reference>
<keyword evidence="3" id="KW-1185">Reference proteome</keyword>
<dbReference type="Proteomes" id="UP001595710">
    <property type="component" value="Unassembled WGS sequence"/>
</dbReference>
<proteinExistence type="predicted"/>
<dbReference type="EMBL" id="JBHRYN010000007">
    <property type="protein sequence ID" value="MFC3701060.1"/>
    <property type="molecule type" value="Genomic_DNA"/>
</dbReference>
<dbReference type="InterPro" id="IPR002178">
    <property type="entry name" value="PTS_EIIA_type-2_dom"/>
</dbReference>
<organism evidence="2 3">
    <name type="scientific">Reinekea marina</name>
    <dbReference type="NCBI Taxonomy" id="1310421"/>
    <lineage>
        <taxon>Bacteria</taxon>
        <taxon>Pseudomonadati</taxon>
        <taxon>Pseudomonadota</taxon>
        <taxon>Gammaproteobacteria</taxon>
        <taxon>Oceanospirillales</taxon>
        <taxon>Saccharospirillaceae</taxon>
        <taxon>Reinekea</taxon>
    </lineage>
</organism>
<dbReference type="Pfam" id="PF00359">
    <property type="entry name" value="PTS_EIIA_2"/>
    <property type="match status" value="1"/>
</dbReference>
<evidence type="ECO:0000313" key="3">
    <source>
        <dbReference type="Proteomes" id="UP001595710"/>
    </source>
</evidence>
<dbReference type="InterPro" id="IPR051541">
    <property type="entry name" value="PTS_SugarTrans_NitroReg"/>
</dbReference>
<gene>
    <name evidence="2" type="ORF">ACFOND_05335</name>
</gene>
<name>A0ABV7WRE7_9GAMM</name>
<accession>A0ABV7WRE7</accession>
<dbReference type="PANTHER" id="PTHR47738">
    <property type="entry name" value="PTS SYSTEM FRUCTOSE-LIKE EIIA COMPONENT-RELATED"/>
    <property type="match status" value="1"/>
</dbReference>
<protein>
    <submittedName>
        <fullName evidence="2">PTS sugar transporter subunit IIA</fullName>
    </submittedName>
</protein>
<dbReference type="RefSeq" id="WP_216000818.1">
    <property type="nucleotide sequence ID" value="NZ_JAUFQI010000001.1"/>
</dbReference>
<sequence>MNNTLITPETVLLNLESDSKQDAIHRLCGHMFLNKLTSNPSELYDDIIARENIVSTFAGCQTAIPHAISNHVDQPVLCFARLGDQMITWDGDDEEVLFVLLLCAPATDDLKQLRKSQSYVFSSVAQLISQPDVLERWANADQPQTILTDLQNAFADHK</sequence>
<evidence type="ECO:0000259" key="1">
    <source>
        <dbReference type="PROSITE" id="PS51094"/>
    </source>
</evidence>
<keyword evidence="2" id="KW-0762">Sugar transport</keyword>
<evidence type="ECO:0000313" key="2">
    <source>
        <dbReference type="EMBL" id="MFC3701060.1"/>
    </source>
</evidence>